<reference evidence="10 11" key="1">
    <citation type="journal article" date="2013" name="Genome Biol.">
        <title>Genomic analysis reveals key aspects of prokaryotic symbiosis in the phototrophic consortium "Chlorochromatium aggregatum".</title>
        <authorList>
            <person name="Liu Z."/>
            <person name="Muller J."/>
            <person name="Li T."/>
            <person name="Alvey R.M."/>
            <person name="Vogl K."/>
            <person name="Frigaard N.U."/>
            <person name="Rockwell N.C."/>
            <person name="Boyd E.S."/>
            <person name="Tomsho L.P."/>
            <person name="Schuster S.C."/>
            <person name="Henke P."/>
            <person name="Rohde M."/>
            <person name="Overmann J."/>
            <person name="Bryant D.A."/>
        </authorList>
    </citation>
    <scope>NUCLEOTIDE SEQUENCE [LARGE SCALE GENOMIC DNA]</scope>
    <source>
        <strain evidence="10">CR</strain>
    </source>
</reference>
<comment type="similarity">
    <text evidence="6">Belongs to the methyltransferase superfamily. RsmI family.</text>
</comment>
<dbReference type="InterPro" id="IPR018063">
    <property type="entry name" value="SAM_MeTrfase_RsmI_CS"/>
</dbReference>
<dbReference type="eggNOG" id="COG0313">
    <property type="taxonomic scope" value="Bacteria"/>
</dbReference>
<dbReference type="PATRIC" id="fig|946483.4.peg.1657"/>
<keyword evidence="2 6" id="KW-0698">rRNA processing</keyword>
<dbReference type="HAMAP" id="MF_01877">
    <property type="entry name" value="16SrRNA_methyltr_I"/>
    <property type="match status" value="1"/>
</dbReference>
<dbReference type="InterPro" id="IPR000878">
    <property type="entry name" value="4pyrrol_Mease"/>
</dbReference>
<dbReference type="KEGG" id="cbx:Cenrod_1637"/>
<name>U5N8I9_9BURK</name>
<dbReference type="EC" id="2.1.1.198" evidence="6"/>
<dbReference type="CDD" id="cd11648">
    <property type="entry name" value="RsmI"/>
    <property type="match status" value="1"/>
</dbReference>
<dbReference type="InterPro" id="IPR008189">
    <property type="entry name" value="rRNA_ssu_MeTfrase_I"/>
</dbReference>
<dbReference type="Proteomes" id="UP000017184">
    <property type="component" value="Chromosome"/>
</dbReference>
<dbReference type="PROSITE" id="PS01296">
    <property type="entry name" value="RSMI"/>
    <property type="match status" value="1"/>
</dbReference>
<feature type="domain" description="RsmI HTH" evidence="9">
    <location>
        <begin position="282"/>
        <end position="325"/>
    </location>
</feature>
<dbReference type="STRING" id="946483.Cenrod_1637"/>
<evidence type="ECO:0000256" key="2">
    <source>
        <dbReference type="ARBA" id="ARBA00022552"/>
    </source>
</evidence>
<evidence type="ECO:0000256" key="4">
    <source>
        <dbReference type="ARBA" id="ARBA00022679"/>
    </source>
</evidence>
<sequence length="352" mass="37030">MQHLDENLADAQMVGVECPGSSGPVAPTTAWEGKQAVLAAARQACAGQALRHGALHVVATPIGNLADISLRALDVLQRMDVLACEDTRHTRALLDAYGVAHPAAWIAVHEHNENEAAQGVLRLLAAGKNVAFVSDAGTPAVSDPGARLVAAVRQAGHSVVPIPGASSVTTLLSVAGIVGGGSFVFMGFLPTAQGERSAALDVLRREHRAVVLLEAPHRIRPLAQALGVLGDRIITVGRELTKRFEDIATLPAQELAGWLDSASHRCKGEFALVLHPIAQPAQVEDASPLLTTLLRHVPLKTAVHIAQELTGHPHRSLYAQALALRAVPEPPKFPRGNRASILSSASDHANDQ</sequence>
<organism evidence="10 11">
    <name type="scientific">Candidatus Symbiobacter mobilis CR</name>
    <dbReference type="NCBI Taxonomy" id="946483"/>
    <lineage>
        <taxon>Bacteria</taxon>
        <taxon>Pseudomonadati</taxon>
        <taxon>Pseudomonadota</taxon>
        <taxon>Betaproteobacteria</taxon>
        <taxon>Burkholderiales</taxon>
        <taxon>Comamonadaceae</taxon>
    </lineage>
</organism>
<dbReference type="SUPFAM" id="SSF53790">
    <property type="entry name" value="Tetrapyrrole methylase"/>
    <property type="match status" value="1"/>
</dbReference>
<evidence type="ECO:0000256" key="1">
    <source>
        <dbReference type="ARBA" id="ARBA00022490"/>
    </source>
</evidence>
<evidence type="ECO:0000256" key="6">
    <source>
        <dbReference type="HAMAP-Rule" id="MF_01877"/>
    </source>
</evidence>
<comment type="function">
    <text evidence="6">Catalyzes the 2'-O-methylation of the ribose of cytidine 1402 (C1402) in 16S rRNA.</text>
</comment>
<dbReference type="NCBIfam" id="TIGR00096">
    <property type="entry name" value="16S rRNA (cytidine(1402)-2'-O)-methyltransferase"/>
    <property type="match status" value="1"/>
</dbReference>
<dbReference type="GO" id="GO:0005737">
    <property type="term" value="C:cytoplasm"/>
    <property type="evidence" value="ECO:0007669"/>
    <property type="project" value="UniProtKB-SubCell"/>
</dbReference>
<comment type="catalytic activity">
    <reaction evidence="6">
        <text>cytidine(1402) in 16S rRNA + S-adenosyl-L-methionine = 2'-O-methylcytidine(1402) in 16S rRNA + S-adenosyl-L-homocysteine + H(+)</text>
        <dbReference type="Rhea" id="RHEA:42924"/>
        <dbReference type="Rhea" id="RHEA-COMP:10285"/>
        <dbReference type="Rhea" id="RHEA-COMP:10286"/>
        <dbReference type="ChEBI" id="CHEBI:15378"/>
        <dbReference type="ChEBI" id="CHEBI:57856"/>
        <dbReference type="ChEBI" id="CHEBI:59789"/>
        <dbReference type="ChEBI" id="CHEBI:74495"/>
        <dbReference type="ChEBI" id="CHEBI:82748"/>
        <dbReference type="EC" id="2.1.1.198"/>
    </reaction>
</comment>
<evidence type="ECO:0000256" key="5">
    <source>
        <dbReference type="ARBA" id="ARBA00022691"/>
    </source>
</evidence>
<dbReference type="HOGENOM" id="CLU_044779_2_0_4"/>
<dbReference type="Gene3D" id="3.30.950.10">
    <property type="entry name" value="Methyltransferase, Cobalt-precorrin-4 Transmethylase, Domain 2"/>
    <property type="match status" value="1"/>
</dbReference>
<dbReference type="PANTHER" id="PTHR46111:SF1">
    <property type="entry name" value="RIBOSOMAL RNA SMALL SUBUNIT METHYLTRANSFERASE I"/>
    <property type="match status" value="1"/>
</dbReference>
<dbReference type="InterPro" id="IPR014777">
    <property type="entry name" value="4pyrrole_Mease_sub1"/>
</dbReference>
<dbReference type="InterPro" id="IPR035996">
    <property type="entry name" value="4pyrrol_Methylase_sf"/>
</dbReference>
<dbReference type="GO" id="GO:0070677">
    <property type="term" value="F:rRNA (cytosine-2'-O-)-methyltransferase activity"/>
    <property type="evidence" value="ECO:0007669"/>
    <property type="project" value="UniProtKB-UniRule"/>
</dbReference>
<gene>
    <name evidence="6" type="primary">rsmI</name>
    <name evidence="10" type="ORF">Cenrod_1637</name>
</gene>
<dbReference type="EMBL" id="CP004885">
    <property type="protein sequence ID" value="AGX87722.1"/>
    <property type="molecule type" value="Genomic_DNA"/>
</dbReference>
<evidence type="ECO:0000313" key="11">
    <source>
        <dbReference type="Proteomes" id="UP000017184"/>
    </source>
</evidence>
<protein>
    <recommendedName>
        <fullName evidence="6">Ribosomal RNA small subunit methyltransferase I</fullName>
        <ecNumber evidence="6">2.1.1.198</ecNumber>
    </recommendedName>
    <alternativeName>
        <fullName evidence="6">16S rRNA 2'-O-ribose C1402 methyltransferase</fullName>
    </alternativeName>
    <alternativeName>
        <fullName evidence="6">rRNA (cytidine-2'-O-)-methyltransferase RsmI</fullName>
    </alternativeName>
</protein>
<feature type="domain" description="Tetrapyrrole methylase" evidence="8">
    <location>
        <begin position="55"/>
        <end position="255"/>
    </location>
</feature>
<accession>U5N8I9</accession>
<evidence type="ECO:0000256" key="7">
    <source>
        <dbReference type="SAM" id="MobiDB-lite"/>
    </source>
</evidence>
<feature type="compositionally biased region" description="Polar residues" evidence="7">
    <location>
        <begin position="340"/>
        <end position="352"/>
    </location>
</feature>
<keyword evidence="3 6" id="KW-0489">Methyltransferase</keyword>
<comment type="subcellular location">
    <subcellularLocation>
        <location evidence="6">Cytoplasm</location>
    </subcellularLocation>
</comment>
<dbReference type="Pfam" id="PF00590">
    <property type="entry name" value="TP_methylase"/>
    <property type="match status" value="1"/>
</dbReference>
<dbReference type="PANTHER" id="PTHR46111">
    <property type="entry name" value="RIBOSOMAL RNA SMALL SUBUNIT METHYLTRANSFERASE I"/>
    <property type="match status" value="1"/>
</dbReference>
<dbReference type="Pfam" id="PF23016">
    <property type="entry name" value="RsmI_C"/>
    <property type="match status" value="1"/>
</dbReference>
<keyword evidence="1 6" id="KW-0963">Cytoplasm</keyword>
<dbReference type="Gene3D" id="3.40.1010.10">
    <property type="entry name" value="Cobalt-precorrin-4 Transmethylase, Domain 1"/>
    <property type="match status" value="1"/>
</dbReference>
<feature type="region of interest" description="Disordered" evidence="7">
    <location>
        <begin position="329"/>
        <end position="352"/>
    </location>
</feature>
<keyword evidence="11" id="KW-1185">Reference proteome</keyword>
<evidence type="ECO:0000259" key="9">
    <source>
        <dbReference type="Pfam" id="PF23016"/>
    </source>
</evidence>
<proteinExistence type="inferred from homology"/>
<dbReference type="RefSeq" id="WP_022773676.1">
    <property type="nucleotide sequence ID" value="NC_022576.1"/>
</dbReference>
<evidence type="ECO:0000259" key="8">
    <source>
        <dbReference type="Pfam" id="PF00590"/>
    </source>
</evidence>
<keyword evidence="5 6" id="KW-0949">S-adenosyl-L-methionine</keyword>
<dbReference type="AlphaFoldDB" id="U5N8I9"/>
<dbReference type="InterPro" id="IPR053910">
    <property type="entry name" value="RsmI_HTH"/>
</dbReference>
<keyword evidence="4 6" id="KW-0808">Transferase</keyword>
<evidence type="ECO:0000313" key="10">
    <source>
        <dbReference type="EMBL" id="AGX87722.1"/>
    </source>
</evidence>
<dbReference type="FunFam" id="3.40.1010.10:FF:000007">
    <property type="entry name" value="Ribosomal RNA small subunit methyltransferase I"/>
    <property type="match status" value="1"/>
</dbReference>
<dbReference type="InterPro" id="IPR014776">
    <property type="entry name" value="4pyrrole_Mease_sub2"/>
</dbReference>
<evidence type="ECO:0000256" key="3">
    <source>
        <dbReference type="ARBA" id="ARBA00022603"/>
    </source>
</evidence>